<evidence type="ECO:0000313" key="4">
    <source>
        <dbReference type="EMBL" id="CAG2211534.1"/>
    </source>
</evidence>
<proteinExistence type="predicted"/>
<dbReference type="Proteomes" id="UP000683360">
    <property type="component" value="Unassembled WGS sequence"/>
</dbReference>
<sequence length="247" mass="28334">MREEEFETAIKVVVVGNGAVGKSSMIQRYCKGIFTKDYKKTIGVDFLERQIDSPGPKRNNVQQSAQACVLAFSTVDRESFEAVESWKKKVEDEVGEIGMVIVQNKIDLIDDAVVEPSLIILICLEINILQKEAENLAKRLRLRFYRTSVKDNLNVEEVFRYLSEKYLEQINEVEEEEEYLPKTIGTSLMDSEPINNSKDNHVKEKNGTKNNKHKYRNHHDDGAIKLEPSKRRTKGKKSVVKDKCVIL</sequence>
<dbReference type="Pfam" id="PF00071">
    <property type="entry name" value="Ras"/>
    <property type="match status" value="1"/>
</dbReference>
<dbReference type="EMBL" id="CAJPWZ010001263">
    <property type="protein sequence ID" value="CAG2211534.1"/>
    <property type="molecule type" value="Genomic_DNA"/>
</dbReference>
<accession>A0A8S3RT15</accession>
<evidence type="ECO:0000256" key="3">
    <source>
        <dbReference type="SAM" id="MobiDB-lite"/>
    </source>
</evidence>
<dbReference type="SMART" id="SM00173">
    <property type="entry name" value="RAS"/>
    <property type="match status" value="1"/>
</dbReference>
<name>A0A8S3RT15_MYTED</name>
<dbReference type="OrthoDB" id="6123935at2759"/>
<dbReference type="PROSITE" id="PS51419">
    <property type="entry name" value="RAB"/>
    <property type="match status" value="1"/>
</dbReference>
<gene>
    <name evidence="4" type="ORF">MEDL_25514</name>
</gene>
<dbReference type="SMART" id="SM00174">
    <property type="entry name" value="RHO"/>
    <property type="match status" value="1"/>
</dbReference>
<keyword evidence="1" id="KW-0547">Nucleotide-binding</keyword>
<feature type="compositionally biased region" description="Basic and acidic residues" evidence="3">
    <location>
        <begin position="218"/>
        <end position="230"/>
    </location>
</feature>
<feature type="region of interest" description="Disordered" evidence="3">
    <location>
        <begin position="184"/>
        <end position="238"/>
    </location>
</feature>
<keyword evidence="5" id="KW-1185">Reference proteome</keyword>
<dbReference type="InterPro" id="IPR027417">
    <property type="entry name" value="P-loop_NTPase"/>
</dbReference>
<evidence type="ECO:0000256" key="2">
    <source>
        <dbReference type="ARBA" id="ARBA00023134"/>
    </source>
</evidence>
<dbReference type="Gene3D" id="3.40.50.300">
    <property type="entry name" value="P-loop containing nucleotide triphosphate hydrolases"/>
    <property type="match status" value="1"/>
</dbReference>
<reference evidence="4" key="1">
    <citation type="submission" date="2021-03" db="EMBL/GenBank/DDBJ databases">
        <authorList>
            <person name="Bekaert M."/>
        </authorList>
    </citation>
    <scope>NUCLEOTIDE SEQUENCE</scope>
</reference>
<evidence type="ECO:0000313" key="5">
    <source>
        <dbReference type="Proteomes" id="UP000683360"/>
    </source>
</evidence>
<organism evidence="4 5">
    <name type="scientific">Mytilus edulis</name>
    <name type="common">Blue mussel</name>
    <dbReference type="NCBI Taxonomy" id="6550"/>
    <lineage>
        <taxon>Eukaryota</taxon>
        <taxon>Metazoa</taxon>
        <taxon>Spiralia</taxon>
        <taxon>Lophotrochozoa</taxon>
        <taxon>Mollusca</taxon>
        <taxon>Bivalvia</taxon>
        <taxon>Autobranchia</taxon>
        <taxon>Pteriomorphia</taxon>
        <taxon>Mytilida</taxon>
        <taxon>Mytiloidea</taxon>
        <taxon>Mytilidae</taxon>
        <taxon>Mytilinae</taxon>
        <taxon>Mytilus</taxon>
    </lineage>
</organism>
<keyword evidence="2" id="KW-0342">GTP-binding</keyword>
<protein>
    <submittedName>
        <fullName evidence="4">RAB23</fullName>
    </submittedName>
</protein>
<feature type="compositionally biased region" description="Polar residues" evidence="3">
    <location>
        <begin position="184"/>
        <end position="197"/>
    </location>
</feature>
<comment type="caution">
    <text evidence="4">The sequence shown here is derived from an EMBL/GenBank/DDBJ whole genome shotgun (WGS) entry which is preliminary data.</text>
</comment>
<evidence type="ECO:0000256" key="1">
    <source>
        <dbReference type="ARBA" id="ARBA00022741"/>
    </source>
</evidence>
<dbReference type="InterPro" id="IPR050227">
    <property type="entry name" value="Rab"/>
</dbReference>
<dbReference type="PANTHER" id="PTHR47977">
    <property type="entry name" value="RAS-RELATED PROTEIN RAB"/>
    <property type="match status" value="1"/>
</dbReference>
<dbReference type="Pfam" id="PF08477">
    <property type="entry name" value="Roc"/>
    <property type="match status" value="1"/>
</dbReference>
<dbReference type="AlphaFoldDB" id="A0A8S3RT15"/>
<dbReference type="SMART" id="SM00175">
    <property type="entry name" value="RAB"/>
    <property type="match status" value="1"/>
</dbReference>
<dbReference type="SUPFAM" id="SSF52540">
    <property type="entry name" value="P-loop containing nucleoside triphosphate hydrolases"/>
    <property type="match status" value="1"/>
</dbReference>
<dbReference type="GO" id="GO:0005525">
    <property type="term" value="F:GTP binding"/>
    <property type="evidence" value="ECO:0007669"/>
    <property type="project" value="UniProtKB-KW"/>
</dbReference>
<feature type="compositionally biased region" description="Basic and acidic residues" evidence="3">
    <location>
        <begin position="198"/>
        <end position="207"/>
    </location>
</feature>
<dbReference type="InterPro" id="IPR001806">
    <property type="entry name" value="Small_GTPase"/>
</dbReference>
<dbReference type="PRINTS" id="PR00449">
    <property type="entry name" value="RASTRNSFRMNG"/>
</dbReference>
<dbReference type="PROSITE" id="PS51421">
    <property type="entry name" value="RAS"/>
    <property type="match status" value="1"/>
</dbReference>
<dbReference type="GO" id="GO:0003924">
    <property type="term" value="F:GTPase activity"/>
    <property type="evidence" value="ECO:0007669"/>
    <property type="project" value="InterPro"/>
</dbReference>